<dbReference type="SUPFAM" id="SSF52058">
    <property type="entry name" value="L domain-like"/>
    <property type="match status" value="2"/>
</dbReference>
<keyword evidence="1" id="KW-0433">Leucine-rich repeat</keyword>
<dbReference type="InterPro" id="IPR032675">
    <property type="entry name" value="LRR_dom_sf"/>
</dbReference>
<dbReference type="PROSITE" id="PS51450">
    <property type="entry name" value="LRR"/>
    <property type="match status" value="2"/>
</dbReference>
<dbReference type="PANTHER" id="PTHR24369:SF210">
    <property type="entry name" value="CHAOPTIN-RELATED"/>
    <property type="match status" value="1"/>
</dbReference>
<name>A0ABQ9F0Z5_TEGGR</name>
<protein>
    <submittedName>
        <fullName evidence="4">Uncharacterized protein</fullName>
    </submittedName>
</protein>
<dbReference type="PANTHER" id="PTHR24369">
    <property type="entry name" value="ANTIGEN BSP, PUTATIVE-RELATED"/>
    <property type="match status" value="1"/>
</dbReference>
<dbReference type="SMART" id="SM00369">
    <property type="entry name" value="LRR_TYP"/>
    <property type="match status" value="13"/>
</dbReference>
<keyword evidence="5" id="KW-1185">Reference proteome</keyword>
<dbReference type="Gene3D" id="3.80.10.10">
    <property type="entry name" value="Ribonuclease Inhibitor"/>
    <property type="match status" value="5"/>
</dbReference>
<organism evidence="4 5">
    <name type="scientific">Tegillarca granosa</name>
    <name type="common">Malaysian cockle</name>
    <name type="synonym">Anadara granosa</name>
    <dbReference type="NCBI Taxonomy" id="220873"/>
    <lineage>
        <taxon>Eukaryota</taxon>
        <taxon>Metazoa</taxon>
        <taxon>Spiralia</taxon>
        <taxon>Lophotrochozoa</taxon>
        <taxon>Mollusca</taxon>
        <taxon>Bivalvia</taxon>
        <taxon>Autobranchia</taxon>
        <taxon>Pteriomorphia</taxon>
        <taxon>Arcoida</taxon>
        <taxon>Arcoidea</taxon>
        <taxon>Arcidae</taxon>
        <taxon>Tegillarca</taxon>
    </lineage>
</organism>
<gene>
    <name evidence="4" type="ORF">KUTeg_011670</name>
</gene>
<dbReference type="EMBL" id="JARBDR010000640">
    <property type="protein sequence ID" value="KAJ8309805.1"/>
    <property type="molecule type" value="Genomic_DNA"/>
</dbReference>
<dbReference type="SMART" id="SM00365">
    <property type="entry name" value="LRR_SD22"/>
    <property type="match status" value="5"/>
</dbReference>
<evidence type="ECO:0000256" key="2">
    <source>
        <dbReference type="ARBA" id="ARBA00022729"/>
    </source>
</evidence>
<proteinExistence type="predicted"/>
<evidence type="ECO:0000313" key="4">
    <source>
        <dbReference type="EMBL" id="KAJ8309805.1"/>
    </source>
</evidence>
<comment type="caution">
    <text evidence="4">The sequence shown here is derived from an EMBL/GenBank/DDBJ whole genome shotgun (WGS) entry which is preliminary data.</text>
</comment>
<dbReference type="InterPro" id="IPR001611">
    <property type="entry name" value="Leu-rich_rpt"/>
</dbReference>
<evidence type="ECO:0000256" key="1">
    <source>
        <dbReference type="ARBA" id="ARBA00022614"/>
    </source>
</evidence>
<dbReference type="Pfam" id="PF13855">
    <property type="entry name" value="LRR_8"/>
    <property type="match status" value="3"/>
</dbReference>
<dbReference type="InterPro" id="IPR050541">
    <property type="entry name" value="LRR_TM_domain-containing"/>
</dbReference>
<sequence>MINDEMRYLCWQFLLTMDATGAPARPMKRASTCTPPPHLAGRCSCIDDIVHCSSLMGLLSFVGTPRYVRVEIIDSPNIGTLNNNSFIGLQVEQLDLSQNRFRRRDIFDHAFEPLKDELKTLNLANNLLDKLPNALLDLTKLERLNVVGNPMDNAGFDEDVMRYIGKTLLEFHFGSKNDLFKWPDTIKHLQMLKVLEVDGGDFNTIPQRAFYGFEGTLRKLTIKNTNLVSVPLAVVTLKFLDTLHFDHNERVGDAGMNVPLVSGILPYLQNASLRDDGINVFPLILGKFERLKNLNLDDNSLNFVSDLSAKTVSKITFLSLKNSGINRIPGALQFMKSMEELDMSNNTIHGIEQNDLANLTNLQMLNVSYNPILYVSPYAFSGLHSSLRVIDLRNTRITQIPTAINDLSAQNITLYLTGDKIECTCELKWLLNWKNSRNKNLDIKGECETIVSSINSYIQNTLPISGPSGSCGCVDDKVECKGLSQIRPFAPNTKYKSLGITLSNITLTDNTFHNLNITELIIPNNRLTINVKNPTIFLTDALKKNVKVLNLANNGLTFIPADVISNLEVLQSLDISGNPIPESQFAEDVFRSVGDTLEVLTIGHPTLSTWPEHLKHLQMLKKLNVSEGSFYILPERAFYGFEGSLRQLVIQKTNLISIPFAIGRLTFLDTLHFDHNKKVGDIGLRVPAISGLLPYLSNVSLQDDNAHTLPESLVYFEKLKNLDVSGNDLEFVSDQSAKNIKSVTSLSMRNSNISRIPGSLHTMSSLQFLDLSGNSIHSLERDDLSGLQDLEVLFLNDNPILYLNKEVFAYLFNLRAIYLGNTNLTTIPCAIGGIKQDRALIDFTGNKIECNCDIKWIDHWIHDDDMDLTFRGECSTIETSIQDYITNYLPLCPAYHKDCYSRKTQNK</sequence>
<reference evidence="4 5" key="1">
    <citation type="submission" date="2022-12" db="EMBL/GenBank/DDBJ databases">
        <title>Chromosome-level genome of Tegillarca granosa.</title>
        <authorList>
            <person name="Kim J."/>
        </authorList>
    </citation>
    <scope>NUCLEOTIDE SEQUENCE [LARGE SCALE GENOMIC DNA]</scope>
    <source>
        <strain evidence="4">Teg-2019</strain>
        <tissue evidence="4">Adductor muscle</tissue>
    </source>
</reference>
<dbReference type="Proteomes" id="UP001217089">
    <property type="component" value="Unassembled WGS sequence"/>
</dbReference>
<accession>A0ABQ9F0Z5</accession>
<keyword evidence="3" id="KW-0677">Repeat</keyword>
<evidence type="ECO:0000313" key="5">
    <source>
        <dbReference type="Proteomes" id="UP001217089"/>
    </source>
</evidence>
<evidence type="ECO:0000256" key="3">
    <source>
        <dbReference type="ARBA" id="ARBA00022737"/>
    </source>
</evidence>
<dbReference type="InterPro" id="IPR003591">
    <property type="entry name" value="Leu-rich_rpt_typical-subtyp"/>
</dbReference>
<keyword evidence="2" id="KW-0732">Signal</keyword>